<dbReference type="EMBL" id="CM029054">
    <property type="protein sequence ID" value="KAG2541186.1"/>
    <property type="molecule type" value="Genomic_DNA"/>
</dbReference>
<dbReference type="Gene3D" id="3.80.10.10">
    <property type="entry name" value="Ribonuclease Inhibitor"/>
    <property type="match status" value="2"/>
</dbReference>
<accession>A0A8T0N2F2</accession>
<feature type="region of interest" description="Disordered" evidence="12">
    <location>
        <begin position="632"/>
        <end position="689"/>
    </location>
</feature>
<feature type="compositionally biased region" description="Low complexity" evidence="12">
    <location>
        <begin position="714"/>
        <end position="724"/>
    </location>
</feature>
<evidence type="ECO:0000256" key="1">
    <source>
        <dbReference type="ARBA" id="ARBA00004167"/>
    </source>
</evidence>
<evidence type="ECO:0000256" key="12">
    <source>
        <dbReference type="SAM" id="MobiDB-lite"/>
    </source>
</evidence>
<dbReference type="FunFam" id="3.80.10.10:FF:000383">
    <property type="entry name" value="Leucine-rich repeat receptor protein kinase EMS1"/>
    <property type="match status" value="1"/>
</dbReference>
<gene>
    <name evidence="16" type="ORF">PVAP13_9NG609100</name>
</gene>
<name>A0A8T0N2F2_PANVG</name>
<dbReference type="AlphaFoldDB" id="A0A8T0N2F2"/>
<dbReference type="GO" id="GO:0099402">
    <property type="term" value="P:plant organ development"/>
    <property type="evidence" value="ECO:0007669"/>
    <property type="project" value="UniProtKB-ARBA"/>
</dbReference>
<keyword evidence="10 13" id="KW-0472">Membrane</keyword>
<sequence length="1078" mass="117025">MRIIFLCLLIWAVCSAAVAGAAGSDTEALLEFGRGIRQDPSRREATTWNPTSALAADGCPVDWHGVQCSGGRILSIALDGIGLVGNASLSALARMPMLRNLSLSNNKLEGFLPRELGSMASLQLLDLSNNRFSGPIPSELTKLAGLGYLNLSSNGFHGALPMGFRNLRKLKYLDLRGNGFSGKLDDIFVQLQSPVHVDLSCNQFSGSLTSISDNSSMASTLQYLNISHNVLSGTLFDSDPMPLLDSLEVFDASFNMLSGNIPQFNFVISLKVLRLQHNNFSGSIPEALFRETSMVLTELDLSCNQLTGPIKRVTSTNLKYLNLSCNSLEGTLPITFGSCSVVDLSGNMLSGNLSVARTWGNYLQTIDLSSNRLIGNWPNETTQFLRLTSLRISNNLLAGELPFVLGTYPELISIDLSLNQLHGTLPGNVFTAVKLTFLNLSGNSFEGNLPLPNHDGKNSTSIDLSILPVQTSNLSFVDLSNNSLNGSLPTGIGDLSALTLLNLRQNNFTGQIPRAITKLKNLLYIDLSSNQFDGSIPDGLPDELVQFNVSYNNLSGSVPSNLLKFPDSSFHPGNELLVLPLSESPNGSDKSDEGRHGMKRGILYALIVCVVVFVTGIIVLLLVHWKINSWKSSEKGTGQGKQPVSQGQSAQRSAETSTTEMHDVSLGSSPTAESGAVSLPGKERQHESQDVPVDAAYFNEPIASSSAHKDNTTSMMPSSSSSPPDARTQHHHSILRVHSPDKLVGDLHLFDNSVVFTAEELSRAPAEIIGRSCHGTSYKATLDNGYMLTVKWLKEGFAKSKKEFSREIKKLGSVKHPNLVPLRGFYWGPKEHERIIISDYVDATSLSTYLSGKIVSSLLALIKLDSFSIRSEHLLMNILISPEFEEWNLPPLSVGQRLNIATDIARCLDYLHNERVIPHGNIKSSNVLIQNSTLSALVTDYSLHRLMTPTGMAEQVLNAGALGYSPPEFSSTSKPCPSLKSDVYAIGVILLELLTGKIAGEIICVNDGVVDLTDWVRMLALEERVSECYDQHIVQAGSSDGGPKVLDDMLHIAIRCIRSASERPEIRTVFEDLSSLSS</sequence>
<dbReference type="InterPro" id="IPR003591">
    <property type="entry name" value="Leu-rich_rpt_typical-subtyp"/>
</dbReference>
<dbReference type="Proteomes" id="UP000823388">
    <property type="component" value="Chromosome 9N"/>
</dbReference>
<feature type="signal peptide" evidence="14">
    <location>
        <begin position="1"/>
        <end position="16"/>
    </location>
</feature>
<keyword evidence="4 13" id="KW-0812">Transmembrane</keyword>
<keyword evidence="11" id="KW-0675">Receptor</keyword>
<keyword evidence="17" id="KW-1185">Reference proteome</keyword>
<dbReference type="FunFam" id="3.80.10.10:FF:000095">
    <property type="entry name" value="LRR receptor-like serine/threonine-protein kinase GSO1"/>
    <property type="match status" value="1"/>
</dbReference>
<evidence type="ECO:0000256" key="11">
    <source>
        <dbReference type="ARBA" id="ARBA00023170"/>
    </source>
</evidence>
<organism evidence="16 17">
    <name type="scientific">Panicum virgatum</name>
    <name type="common">Blackwell switchgrass</name>
    <dbReference type="NCBI Taxonomy" id="38727"/>
    <lineage>
        <taxon>Eukaryota</taxon>
        <taxon>Viridiplantae</taxon>
        <taxon>Streptophyta</taxon>
        <taxon>Embryophyta</taxon>
        <taxon>Tracheophyta</taxon>
        <taxon>Spermatophyta</taxon>
        <taxon>Magnoliopsida</taxon>
        <taxon>Liliopsida</taxon>
        <taxon>Poales</taxon>
        <taxon>Poaceae</taxon>
        <taxon>PACMAD clade</taxon>
        <taxon>Panicoideae</taxon>
        <taxon>Panicodae</taxon>
        <taxon>Paniceae</taxon>
        <taxon>Panicinae</taxon>
        <taxon>Panicum</taxon>
        <taxon>Panicum sect. Hiantes</taxon>
    </lineage>
</organism>
<dbReference type="Pfam" id="PF07714">
    <property type="entry name" value="PK_Tyr_Ser-Thr"/>
    <property type="match status" value="1"/>
</dbReference>
<keyword evidence="5 14" id="KW-0732">Signal</keyword>
<proteinExistence type="predicted"/>
<dbReference type="GO" id="GO:0004672">
    <property type="term" value="F:protein kinase activity"/>
    <property type="evidence" value="ECO:0007669"/>
    <property type="project" value="InterPro"/>
</dbReference>
<dbReference type="GO" id="GO:0009653">
    <property type="term" value="P:anatomical structure morphogenesis"/>
    <property type="evidence" value="ECO:0007669"/>
    <property type="project" value="UniProtKB-ARBA"/>
</dbReference>
<feature type="domain" description="Protein kinase" evidence="15">
    <location>
        <begin position="763"/>
        <end position="1076"/>
    </location>
</feature>
<feature type="chain" id="PRO_5035806544" description="Protein kinase domain-containing protein" evidence="14">
    <location>
        <begin position="17"/>
        <end position="1078"/>
    </location>
</feature>
<comment type="caution">
    <text evidence="16">The sequence shown here is derived from an EMBL/GenBank/DDBJ whole genome shotgun (WGS) entry which is preliminary data.</text>
</comment>
<dbReference type="InterPro" id="IPR011009">
    <property type="entry name" value="Kinase-like_dom_sf"/>
</dbReference>
<comment type="subcellular location">
    <subcellularLocation>
        <location evidence="1">Membrane</location>
        <topology evidence="1">Single-pass membrane protein</topology>
    </subcellularLocation>
</comment>
<evidence type="ECO:0000256" key="7">
    <source>
        <dbReference type="ARBA" id="ARBA00022741"/>
    </source>
</evidence>
<evidence type="ECO:0000256" key="14">
    <source>
        <dbReference type="SAM" id="SignalP"/>
    </source>
</evidence>
<dbReference type="SUPFAM" id="SSF56112">
    <property type="entry name" value="Protein kinase-like (PK-like)"/>
    <property type="match status" value="1"/>
</dbReference>
<evidence type="ECO:0000256" key="2">
    <source>
        <dbReference type="ARBA" id="ARBA00022553"/>
    </source>
</evidence>
<dbReference type="FunFam" id="3.80.10.10:FF:000400">
    <property type="entry name" value="Nuclear pore complex protein NUP107"/>
    <property type="match status" value="1"/>
</dbReference>
<feature type="region of interest" description="Disordered" evidence="12">
    <location>
        <begin position="704"/>
        <end position="732"/>
    </location>
</feature>
<dbReference type="InterPro" id="IPR001611">
    <property type="entry name" value="Leu-rich_rpt"/>
</dbReference>
<evidence type="ECO:0000313" key="16">
    <source>
        <dbReference type="EMBL" id="KAG2541186.1"/>
    </source>
</evidence>
<evidence type="ECO:0000256" key="3">
    <source>
        <dbReference type="ARBA" id="ARBA00022614"/>
    </source>
</evidence>
<dbReference type="FunFam" id="3.30.200.20:FF:000486">
    <property type="entry name" value="Leucine-rich repeat receptor-like protein kinase"/>
    <property type="match status" value="1"/>
</dbReference>
<dbReference type="InterPro" id="IPR032675">
    <property type="entry name" value="LRR_dom_sf"/>
</dbReference>
<dbReference type="PANTHER" id="PTHR48003:SF3">
    <property type="entry name" value="LEUCINE-RICH REPEAT PROTEIN KINASE FAMILY PROTEIN"/>
    <property type="match status" value="1"/>
</dbReference>
<evidence type="ECO:0000256" key="6">
    <source>
        <dbReference type="ARBA" id="ARBA00022737"/>
    </source>
</evidence>
<dbReference type="Gene3D" id="1.10.510.10">
    <property type="entry name" value="Transferase(Phosphotransferase) domain 1"/>
    <property type="match status" value="1"/>
</dbReference>
<keyword evidence="8" id="KW-0067">ATP-binding</keyword>
<dbReference type="SMART" id="SM00369">
    <property type="entry name" value="LRR_TYP"/>
    <property type="match status" value="5"/>
</dbReference>
<keyword evidence="9 13" id="KW-1133">Transmembrane helix</keyword>
<dbReference type="GO" id="GO:0005524">
    <property type="term" value="F:ATP binding"/>
    <property type="evidence" value="ECO:0007669"/>
    <property type="project" value="UniProtKB-KW"/>
</dbReference>
<dbReference type="InterPro" id="IPR001245">
    <property type="entry name" value="Ser-Thr/Tyr_kinase_cat_dom"/>
</dbReference>
<feature type="transmembrane region" description="Helical" evidence="13">
    <location>
        <begin position="601"/>
        <end position="623"/>
    </location>
</feature>
<protein>
    <recommendedName>
        <fullName evidence="15">Protein kinase domain-containing protein</fullName>
    </recommendedName>
</protein>
<dbReference type="PANTHER" id="PTHR48003">
    <property type="entry name" value="OS07G0626500 PROTEIN"/>
    <property type="match status" value="1"/>
</dbReference>
<keyword evidence="3" id="KW-0433">Leucine-rich repeat</keyword>
<keyword evidence="6" id="KW-0677">Repeat</keyword>
<dbReference type="Pfam" id="PF13516">
    <property type="entry name" value="LRR_6"/>
    <property type="match status" value="1"/>
</dbReference>
<evidence type="ECO:0000256" key="4">
    <source>
        <dbReference type="ARBA" id="ARBA00022692"/>
    </source>
</evidence>
<reference evidence="16" key="1">
    <citation type="submission" date="2020-05" db="EMBL/GenBank/DDBJ databases">
        <title>WGS assembly of Panicum virgatum.</title>
        <authorList>
            <person name="Lovell J.T."/>
            <person name="Jenkins J."/>
            <person name="Shu S."/>
            <person name="Juenger T.E."/>
            <person name="Schmutz J."/>
        </authorList>
    </citation>
    <scope>NUCLEOTIDE SEQUENCE</scope>
    <source>
        <strain evidence="16">AP13</strain>
    </source>
</reference>
<evidence type="ECO:0000256" key="8">
    <source>
        <dbReference type="ARBA" id="ARBA00022840"/>
    </source>
</evidence>
<dbReference type="PROSITE" id="PS50011">
    <property type="entry name" value="PROTEIN_KINASE_DOM"/>
    <property type="match status" value="1"/>
</dbReference>
<dbReference type="InterPro" id="IPR000719">
    <property type="entry name" value="Prot_kinase_dom"/>
</dbReference>
<dbReference type="Gene3D" id="3.30.200.20">
    <property type="entry name" value="Phosphorylase Kinase, domain 1"/>
    <property type="match status" value="1"/>
</dbReference>
<evidence type="ECO:0000313" key="17">
    <source>
        <dbReference type="Proteomes" id="UP000823388"/>
    </source>
</evidence>
<feature type="compositionally biased region" description="Polar residues" evidence="12">
    <location>
        <begin position="640"/>
        <end position="659"/>
    </location>
</feature>
<evidence type="ECO:0000259" key="15">
    <source>
        <dbReference type="PROSITE" id="PS50011"/>
    </source>
</evidence>
<evidence type="ECO:0000256" key="9">
    <source>
        <dbReference type="ARBA" id="ARBA00022989"/>
    </source>
</evidence>
<evidence type="ECO:0000256" key="5">
    <source>
        <dbReference type="ARBA" id="ARBA00022729"/>
    </source>
</evidence>
<evidence type="ECO:0000256" key="10">
    <source>
        <dbReference type="ARBA" id="ARBA00023136"/>
    </source>
</evidence>
<dbReference type="GO" id="GO:0016020">
    <property type="term" value="C:membrane"/>
    <property type="evidence" value="ECO:0007669"/>
    <property type="project" value="UniProtKB-SubCell"/>
</dbReference>
<evidence type="ECO:0000256" key="13">
    <source>
        <dbReference type="SAM" id="Phobius"/>
    </source>
</evidence>
<keyword evidence="2" id="KW-0597">Phosphoprotein</keyword>
<dbReference type="CDD" id="cd14066">
    <property type="entry name" value="STKc_IRAK"/>
    <property type="match status" value="1"/>
</dbReference>
<dbReference type="SUPFAM" id="SSF52058">
    <property type="entry name" value="L domain-like"/>
    <property type="match status" value="2"/>
</dbReference>
<dbReference type="InterPro" id="IPR053059">
    <property type="entry name" value="Inactive_SerThr-Kinase_ABA"/>
</dbReference>
<keyword evidence="7" id="KW-0547">Nucleotide-binding</keyword>
<dbReference type="Pfam" id="PF00560">
    <property type="entry name" value="LRR_1"/>
    <property type="match status" value="8"/>
</dbReference>